<protein>
    <submittedName>
        <fullName evidence="10">Dipeptidyl carboxypeptidase II</fullName>
    </submittedName>
</protein>
<keyword evidence="4 7" id="KW-0378">Hydrolase</keyword>
<organism evidence="10 11">
    <name type="scientific">Hafnia psychrotolerans</name>
    <dbReference type="NCBI Taxonomy" id="1477018"/>
    <lineage>
        <taxon>Bacteria</taxon>
        <taxon>Pseudomonadati</taxon>
        <taxon>Pseudomonadota</taxon>
        <taxon>Gammaproteobacteria</taxon>
        <taxon>Enterobacterales</taxon>
        <taxon>Hafniaceae</taxon>
        <taxon>Hafnia</taxon>
    </lineage>
</organism>
<dbReference type="InterPro" id="IPR001567">
    <property type="entry name" value="Pept_M3A_M3B_dom"/>
</dbReference>
<feature type="signal peptide" evidence="8">
    <location>
        <begin position="1"/>
        <end position="20"/>
    </location>
</feature>
<keyword evidence="8" id="KW-0732">Signal</keyword>
<name>A0ABQ1GUA7_9GAMM</name>
<accession>A0ABQ1GUA7</accession>
<dbReference type="RefSeq" id="WP_188474111.1">
    <property type="nucleotide sequence ID" value="NZ_BMFZ01000007.1"/>
</dbReference>
<dbReference type="NCBIfam" id="NF007624">
    <property type="entry name" value="PRK10280.1"/>
    <property type="match status" value="1"/>
</dbReference>
<evidence type="ECO:0000256" key="2">
    <source>
        <dbReference type="ARBA" id="ARBA00022670"/>
    </source>
</evidence>
<evidence type="ECO:0000256" key="3">
    <source>
        <dbReference type="ARBA" id="ARBA00022723"/>
    </source>
</evidence>
<dbReference type="EMBL" id="BMFZ01000007">
    <property type="protein sequence ID" value="GGA50588.1"/>
    <property type="molecule type" value="Genomic_DNA"/>
</dbReference>
<keyword evidence="3 7" id="KW-0479">Metal-binding</keyword>
<evidence type="ECO:0000256" key="8">
    <source>
        <dbReference type="SAM" id="SignalP"/>
    </source>
</evidence>
<dbReference type="PANTHER" id="PTHR43660">
    <property type="entry name" value="DIPEPTIDYL CARBOXYPEPTIDASE"/>
    <property type="match status" value="1"/>
</dbReference>
<gene>
    <name evidence="10" type="primary">dcp</name>
    <name evidence="10" type="ORF">GCM10011328_27450</name>
</gene>
<evidence type="ECO:0000256" key="4">
    <source>
        <dbReference type="ARBA" id="ARBA00022801"/>
    </source>
</evidence>
<keyword evidence="2 7" id="KW-0645">Protease</keyword>
<dbReference type="PANTHER" id="PTHR43660:SF1">
    <property type="entry name" value="DIPEPTIDYL CARBOXYPEPTIDASE"/>
    <property type="match status" value="1"/>
</dbReference>
<evidence type="ECO:0000256" key="1">
    <source>
        <dbReference type="ARBA" id="ARBA00006040"/>
    </source>
</evidence>
<evidence type="ECO:0000256" key="6">
    <source>
        <dbReference type="ARBA" id="ARBA00023049"/>
    </source>
</evidence>
<keyword evidence="6 7" id="KW-0482">Metalloprotease</keyword>
<dbReference type="InterPro" id="IPR034005">
    <property type="entry name" value="M3A_DCP"/>
</dbReference>
<dbReference type="InterPro" id="IPR045090">
    <property type="entry name" value="Pept_M3A_M3B"/>
</dbReference>
<comment type="caution">
    <text evidence="10">The sequence shown here is derived from an EMBL/GenBank/DDBJ whole genome shotgun (WGS) entry which is preliminary data.</text>
</comment>
<feature type="domain" description="Peptidase M3A/M3B catalytic" evidence="9">
    <location>
        <begin position="268"/>
        <end position="716"/>
    </location>
</feature>
<dbReference type="CDD" id="cd06456">
    <property type="entry name" value="M3A_DCP"/>
    <property type="match status" value="1"/>
</dbReference>
<sequence length="719" mass="80670">MRLSNLFLAISLACSHYAVAATTVAASTSPQEPTMNRQQKAENPFFKASPLPYQAPQFNLYQESDYAPAIAEGIKQKLAEVNNIANDTALPTFENTYVALEKSGVLLTRVMSVFGAMTGANTSDGLQKIDEETSPKLAAMSDSIYLNRSLFARLKTVYDQRNALKLDPESQRLIEVTYNDFELSGANLSDADKEKLKALNQQSATLSTQFTNKLLAATKAGGLTVKEQKQLAGLSDSERAAALQAAKDRKLDNAWLLVLQNTTQQPLLQSLEDRDTRKALYDASINRAEHGDANDTRQLIAKLAKVRAEQANILGFPSYAAWKIQDQMAKTPQAALDFMHKIVPAATARAQREAQDIQALINKQNGGFTLAAWDWQHYAEQVRKAKYDLDDAQIKPYFELNNVLENGVFYAANLLYGITFKERKDLPVYNPDVRVFEVFDQDGKSMALFYADYFQRDNKGGGAWMSNYVDQSKLLGTKPVIYNVANFQKPAAGQPALLSWDDVITLFHEFGHTLHGLFADQQYPSLSGTATPRDFVEFPSQFNEHWASDPKVFTHFARHYQTGDVMPQALQDKIVKASKFNKGYDMTELLAAALLDMHWHSLSASEPEQDVDKFEAASLKKDHIDLAYVPPRYRSSYFQHIWGNGYAASYYAYLWTEMLADDAFAGIEEQGGLTRENGQKFRDQILSRGNSEDLEKLYETWRGKAPSIEPMLKNRGLEE</sequence>
<proteinExistence type="inferred from homology"/>
<evidence type="ECO:0000259" key="9">
    <source>
        <dbReference type="Pfam" id="PF01432"/>
    </source>
</evidence>
<evidence type="ECO:0000256" key="7">
    <source>
        <dbReference type="RuleBase" id="RU003435"/>
    </source>
</evidence>
<feature type="chain" id="PRO_5045519004" evidence="8">
    <location>
        <begin position="21"/>
        <end position="719"/>
    </location>
</feature>
<dbReference type="GO" id="GO:0004180">
    <property type="term" value="F:carboxypeptidase activity"/>
    <property type="evidence" value="ECO:0007669"/>
    <property type="project" value="UniProtKB-KW"/>
</dbReference>
<comment type="similarity">
    <text evidence="1 7">Belongs to the peptidase M3 family.</text>
</comment>
<dbReference type="SUPFAM" id="SSF55486">
    <property type="entry name" value="Metalloproteases ('zincins'), catalytic domain"/>
    <property type="match status" value="1"/>
</dbReference>
<evidence type="ECO:0000256" key="5">
    <source>
        <dbReference type="ARBA" id="ARBA00022833"/>
    </source>
</evidence>
<comment type="cofactor">
    <cofactor evidence="7">
        <name>Zn(2+)</name>
        <dbReference type="ChEBI" id="CHEBI:29105"/>
    </cofactor>
    <text evidence="7">Binds 1 zinc ion.</text>
</comment>
<dbReference type="Proteomes" id="UP000627464">
    <property type="component" value="Unassembled WGS sequence"/>
</dbReference>
<reference evidence="11" key="1">
    <citation type="journal article" date="2019" name="Int. J. Syst. Evol. Microbiol.">
        <title>The Global Catalogue of Microorganisms (GCM) 10K type strain sequencing project: providing services to taxonomists for standard genome sequencing and annotation.</title>
        <authorList>
            <consortium name="The Broad Institute Genomics Platform"/>
            <consortium name="The Broad Institute Genome Sequencing Center for Infectious Disease"/>
            <person name="Wu L."/>
            <person name="Ma J."/>
        </authorList>
    </citation>
    <scope>NUCLEOTIDE SEQUENCE [LARGE SCALE GENOMIC DNA]</scope>
    <source>
        <strain evidence="11">CGMCC 1.12806</strain>
    </source>
</reference>
<keyword evidence="10" id="KW-0121">Carboxypeptidase</keyword>
<dbReference type="Gene3D" id="1.10.1370.40">
    <property type="match status" value="3"/>
</dbReference>
<keyword evidence="11" id="KW-1185">Reference proteome</keyword>
<keyword evidence="5 7" id="KW-0862">Zinc</keyword>
<evidence type="ECO:0000313" key="10">
    <source>
        <dbReference type="EMBL" id="GGA50588.1"/>
    </source>
</evidence>
<evidence type="ECO:0000313" key="11">
    <source>
        <dbReference type="Proteomes" id="UP000627464"/>
    </source>
</evidence>
<dbReference type="Pfam" id="PF01432">
    <property type="entry name" value="Peptidase_M3"/>
    <property type="match status" value="1"/>
</dbReference>